<dbReference type="GO" id="GO:0005524">
    <property type="term" value="F:ATP binding"/>
    <property type="evidence" value="ECO:0007669"/>
    <property type="project" value="InterPro"/>
</dbReference>
<dbReference type="InterPro" id="IPR003439">
    <property type="entry name" value="ABC_transporter-like_ATP-bd"/>
</dbReference>
<evidence type="ECO:0000313" key="4">
    <source>
        <dbReference type="Proteomes" id="UP000223982"/>
    </source>
</evidence>
<gene>
    <name evidence="3" type="ORF">APS60_04225</name>
</gene>
<dbReference type="InterPro" id="IPR015854">
    <property type="entry name" value="ABC_transpr_LolD-like"/>
</dbReference>
<name>A0AA44U493_CUTAC</name>
<proteinExistence type="predicted"/>
<dbReference type="AlphaFoldDB" id="A0AA44U493"/>
<evidence type="ECO:0000256" key="1">
    <source>
        <dbReference type="SAM" id="MobiDB-lite"/>
    </source>
</evidence>
<feature type="compositionally biased region" description="Basic and acidic residues" evidence="1">
    <location>
        <begin position="92"/>
        <end position="101"/>
    </location>
</feature>
<dbReference type="PANTHER" id="PTHR24220">
    <property type="entry name" value="IMPORT ATP-BINDING PROTEIN"/>
    <property type="match status" value="1"/>
</dbReference>
<evidence type="ECO:0000259" key="2">
    <source>
        <dbReference type="Pfam" id="PF00005"/>
    </source>
</evidence>
<evidence type="ECO:0000313" key="3">
    <source>
        <dbReference type="EMBL" id="PHJ27193.1"/>
    </source>
</evidence>
<protein>
    <submittedName>
        <fullName evidence="3">Macrolide ABC transporter permease</fullName>
    </submittedName>
</protein>
<feature type="region of interest" description="Disordered" evidence="1">
    <location>
        <begin position="1"/>
        <end position="20"/>
    </location>
</feature>
<dbReference type="Proteomes" id="UP000223982">
    <property type="component" value="Unassembled WGS sequence"/>
</dbReference>
<dbReference type="GO" id="GO:0005886">
    <property type="term" value="C:plasma membrane"/>
    <property type="evidence" value="ECO:0007669"/>
    <property type="project" value="TreeGrafter"/>
</dbReference>
<dbReference type="EMBL" id="LKVB01000004">
    <property type="protein sequence ID" value="PHJ27193.1"/>
    <property type="molecule type" value="Genomic_DNA"/>
</dbReference>
<organism evidence="3 4">
    <name type="scientific">Cutibacterium acnes</name>
    <name type="common">Propionibacterium acnes</name>
    <dbReference type="NCBI Taxonomy" id="1747"/>
    <lineage>
        <taxon>Bacteria</taxon>
        <taxon>Bacillati</taxon>
        <taxon>Actinomycetota</taxon>
        <taxon>Actinomycetes</taxon>
        <taxon>Propionibacteriales</taxon>
        <taxon>Propionibacteriaceae</taxon>
        <taxon>Cutibacterium</taxon>
    </lineage>
</organism>
<dbReference type="RefSeq" id="WP_002532178.1">
    <property type="nucleotide sequence ID" value="NZ_CABIZT010000001.1"/>
</dbReference>
<dbReference type="Gene3D" id="3.40.50.300">
    <property type="entry name" value="P-loop containing nucleotide triphosphate hydrolases"/>
    <property type="match status" value="1"/>
</dbReference>
<accession>A0AA44U493</accession>
<dbReference type="GO" id="GO:0016887">
    <property type="term" value="F:ATP hydrolysis activity"/>
    <property type="evidence" value="ECO:0007669"/>
    <property type="project" value="InterPro"/>
</dbReference>
<feature type="region of interest" description="Disordered" evidence="1">
    <location>
        <begin position="91"/>
        <end position="124"/>
    </location>
</feature>
<feature type="domain" description="ABC transporter" evidence="2">
    <location>
        <begin position="1"/>
        <end position="45"/>
    </location>
</feature>
<dbReference type="InterPro" id="IPR027417">
    <property type="entry name" value="P-loop_NTPase"/>
</dbReference>
<reference evidence="3 4" key="1">
    <citation type="submission" date="2017-02" db="EMBL/GenBank/DDBJ databases">
        <title>Prevalence of linear plasmids in Propionibacterium acnes isolates obtained from cancerous prostatic tissue.</title>
        <authorList>
            <person name="Davidsson S."/>
            <person name="Bruggemann H."/>
        </authorList>
    </citation>
    <scope>NUCLEOTIDE SEQUENCE [LARGE SCALE GENOMIC DNA]</scope>
    <source>
        <strain evidence="3 4">09-9</strain>
    </source>
</reference>
<dbReference type="Pfam" id="PF00005">
    <property type="entry name" value="ABC_tran"/>
    <property type="match status" value="1"/>
</dbReference>
<comment type="caution">
    <text evidence="3">The sequence shown here is derived from an EMBL/GenBank/DDBJ whole genome shotgun (WGS) entry which is preliminary data.</text>
</comment>
<dbReference type="GO" id="GO:0022857">
    <property type="term" value="F:transmembrane transporter activity"/>
    <property type="evidence" value="ECO:0007669"/>
    <property type="project" value="TreeGrafter"/>
</dbReference>
<sequence length="124" mass="13881">MERVRLPGQERTPVHTLSGGEKQRVALTRLLLKPSRIILADEPTASLNQDNEDLVLNLLQDLANEGKVILLATHSDRVASRCSRMLSLHHHSLPDRLTPRDRRTRSQYPRPRAADSGGQVPGHC</sequence>
<dbReference type="PANTHER" id="PTHR24220:SF86">
    <property type="entry name" value="ABC TRANSPORTER ABCH.1"/>
    <property type="match status" value="1"/>
</dbReference>
<dbReference type="SUPFAM" id="SSF52540">
    <property type="entry name" value="P-loop containing nucleoside triphosphate hydrolases"/>
    <property type="match status" value="1"/>
</dbReference>